<feature type="active site" description="Nucleophile" evidence="6">
    <location>
        <position position="539"/>
    </location>
</feature>
<dbReference type="EC" id="3.4.19.13" evidence="8"/>
<feature type="region of interest" description="Disordered" evidence="9">
    <location>
        <begin position="67"/>
        <end position="126"/>
    </location>
</feature>
<keyword evidence="10" id="KW-1133">Transmembrane helix</keyword>
<organism evidence="11">
    <name type="scientific">Pseudozyma antarctica</name>
    <name type="common">Yeast</name>
    <name type="synonym">Candida antarctica</name>
    <dbReference type="NCBI Taxonomy" id="84753"/>
    <lineage>
        <taxon>Eukaryota</taxon>
        <taxon>Fungi</taxon>
        <taxon>Dikarya</taxon>
        <taxon>Basidiomycota</taxon>
        <taxon>Ustilaginomycotina</taxon>
        <taxon>Ustilaginomycetes</taxon>
        <taxon>Ustilaginales</taxon>
        <taxon>Ustilaginaceae</taxon>
        <taxon>Moesziomyces</taxon>
    </lineage>
</organism>
<dbReference type="RefSeq" id="XP_014657729.1">
    <property type="nucleotide sequence ID" value="XM_014802243.1"/>
</dbReference>
<dbReference type="InterPro" id="IPR043138">
    <property type="entry name" value="GGT_lsub"/>
</dbReference>
<keyword evidence="10" id="KW-0472">Membrane</keyword>
<dbReference type="InterPro" id="IPR000101">
    <property type="entry name" value="GGT_peptidase"/>
</dbReference>
<evidence type="ECO:0000256" key="6">
    <source>
        <dbReference type="PIRSR" id="PIRSR600101-1"/>
    </source>
</evidence>
<feature type="binding site" evidence="7">
    <location>
        <begin position="557"/>
        <end position="559"/>
    </location>
    <ligand>
        <name>L-glutamate</name>
        <dbReference type="ChEBI" id="CHEBI:29985"/>
    </ligand>
</feature>
<dbReference type="EC" id="2.3.2.2" evidence="8"/>
<gene>
    <name evidence="11" type="ORF">PAN0_004d2298</name>
</gene>
<keyword evidence="8" id="KW-0378">Hydrolase</keyword>
<comment type="similarity">
    <text evidence="4">Belongs to the gamma-glutamyltransferase family.</text>
</comment>
<name>A0A081CBP3_PSEA2</name>
<feature type="binding site" evidence="7">
    <location>
        <position position="266"/>
    </location>
    <ligand>
        <name>L-glutamate</name>
        <dbReference type="ChEBI" id="CHEBI:29985"/>
    </ligand>
</feature>
<feature type="binding site" evidence="7">
    <location>
        <position position="581"/>
    </location>
    <ligand>
        <name>L-glutamate</name>
        <dbReference type="ChEBI" id="CHEBI:29985"/>
    </ligand>
</feature>
<evidence type="ECO:0000256" key="10">
    <source>
        <dbReference type="SAM" id="Phobius"/>
    </source>
</evidence>
<keyword evidence="10" id="KW-0812">Transmembrane</keyword>
<evidence type="ECO:0000256" key="7">
    <source>
        <dbReference type="PIRSR" id="PIRSR600101-2"/>
    </source>
</evidence>
<dbReference type="FunFam" id="3.60.20.40:FF:000001">
    <property type="entry name" value="Gamma-glutamyltranspeptidase 1"/>
    <property type="match status" value="1"/>
</dbReference>
<dbReference type="PRINTS" id="PR01210">
    <property type="entry name" value="GGTRANSPTASE"/>
</dbReference>
<comment type="catalytic activity">
    <reaction evidence="5 8">
        <text>an N-terminal (5-L-glutamyl)-[peptide] + an alpha-amino acid = 5-L-glutamyl amino acid + an N-terminal L-alpha-aminoacyl-[peptide]</text>
        <dbReference type="Rhea" id="RHEA:23904"/>
        <dbReference type="Rhea" id="RHEA-COMP:9780"/>
        <dbReference type="Rhea" id="RHEA-COMP:9795"/>
        <dbReference type="ChEBI" id="CHEBI:77644"/>
        <dbReference type="ChEBI" id="CHEBI:78597"/>
        <dbReference type="ChEBI" id="CHEBI:78599"/>
        <dbReference type="ChEBI" id="CHEBI:78608"/>
        <dbReference type="EC" id="2.3.2.2"/>
    </reaction>
</comment>
<evidence type="ECO:0000256" key="1">
    <source>
        <dbReference type="ARBA" id="ARBA00001049"/>
    </source>
</evidence>
<protein>
    <recommendedName>
        <fullName evidence="8">Glutathione hydrolase</fullName>
        <ecNumber evidence="8">2.3.2.2</ecNumber>
        <ecNumber evidence="8">3.4.19.13</ecNumber>
    </recommendedName>
    <alternativeName>
        <fullName evidence="8">Gamma-glutamyltransferase</fullName>
    </alternativeName>
    <alternativeName>
        <fullName evidence="8">Gamma-glutamyltranspeptidase</fullName>
    </alternativeName>
</protein>
<dbReference type="SUPFAM" id="SSF56235">
    <property type="entry name" value="N-terminal nucleophile aminohydrolases (Ntn hydrolases)"/>
    <property type="match status" value="1"/>
</dbReference>
<dbReference type="Gene3D" id="1.10.246.130">
    <property type="match status" value="1"/>
</dbReference>
<evidence type="ECO:0000256" key="9">
    <source>
        <dbReference type="SAM" id="MobiDB-lite"/>
    </source>
</evidence>
<proteinExistence type="inferred from homology"/>
<dbReference type="InterPro" id="IPR043137">
    <property type="entry name" value="GGT_ssub_C"/>
</dbReference>
<comment type="catalytic activity">
    <reaction evidence="2 8">
        <text>glutathione + H2O = L-cysteinylglycine + L-glutamate</text>
        <dbReference type="Rhea" id="RHEA:28807"/>
        <dbReference type="ChEBI" id="CHEBI:15377"/>
        <dbReference type="ChEBI" id="CHEBI:29985"/>
        <dbReference type="ChEBI" id="CHEBI:57925"/>
        <dbReference type="ChEBI" id="CHEBI:61694"/>
        <dbReference type="EC" id="3.4.19.13"/>
    </reaction>
</comment>
<evidence type="ECO:0000256" key="4">
    <source>
        <dbReference type="ARBA" id="ARBA00009381"/>
    </source>
</evidence>
<reference evidence="11" key="1">
    <citation type="submission" date="2014-07" db="EMBL/GenBank/DDBJ databases">
        <title>Draft genome sequence of the yeast Pseudozyma antarctica JCM 10317 known as a producer of lipase B which used in a wide range of industrial applications.</title>
        <authorList>
            <person name="Morita T."/>
            <person name="Saika A."/>
            <person name="Koike H."/>
        </authorList>
    </citation>
    <scope>NUCLEOTIDE SEQUENCE</scope>
    <source>
        <strain evidence="11">JCM 10317</strain>
    </source>
</reference>
<sequence length="733" mass="78866">MLKESVRKYLGAQIAADQNMPRGNVTDAAYSQHASLPNLPSTISSSISITLLRPKTHATASVYPQVSRAMASRASPRPSSLRSSASTSDGIDPIQEEVVSTDGHVSAPTERSPLLPHPAPAQSPKPRLARNPILVLLAIFAFAVAMSVVLKTLLGEFDDASDGDPDTGHPPGTDPRGRRHPAVLATGSKAGVATENQLCSQIGLDVLLEHGTAVDAAVASTLCVGVLNMFSSGIGGGGFMIVRDPTKCYGRDAGADCAEHMTIDFRETAPAAANKTMYVGRVPRAQFGGLAVGVPGELRGLEEAHRRWGRLPWKRLVQPSIELARSAKVSKELARRLVWFGGFMLDDPVWREVFVNPETGELLKEGDSIHRHAYARTLQSIADHGPDAFYTGPIANHLVNTTQKNGGILTLDDMAAYKVVVQPALRGSWLGKRIYTTHAPTSGPVVLSILNMLSLIPDFATTGPTSVNLHRFVETLKFGFGQRTELADPAFVSDQDRKRMAEIPTMEEAQRIVPNITDDRTHALDYYHPKFDIVADHGTMHLSILDAHGMAVAVTSTVNLIFGSRVMDRETGVILNDEMDDTSTPGVPNAFGLAPSPFNYPEPRKRPLSSTCPTIVETEDGEVEMVLGGSGGSRIFSAVLQTLFNYVLWGMDLSQAIEAPRLHHQLLPTQLSVETGYSNKSLAGLLGRGHEVAWLDIDLGVAEVQAVAATRRGRHRKVFAASDSRKGGIAVAV</sequence>
<dbReference type="Gene3D" id="3.60.20.40">
    <property type="match status" value="1"/>
</dbReference>
<evidence type="ECO:0000256" key="3">
    <source>
        <dbReference type="ARBA" id="ARBA00005115"/>
    </source>
</evidence>
<keyword evidence="8" id="KW-0808">Transferase</keyword>
<dbReference type="GO" id="GO:0103068">
    <property type="term" value="F:leukotriene C4 gamma-glutamyl transferase activity"/>
    <property type="evidence" value="ECO:0007669"/>
    <property type="project" value="UniProtKB-EC"/>
</dbReference>
<dbReference type="Proteomes" id="UP000053758">
    <property type="component" value="Unassembled WGS sequence"/>
</dbReference>
<dbReference type="InterPro" id="IPR029055">
    <property type="entry name" value="Ntn_hydrolases_N"/>
</dbReference>
<dbReference type="HOGENOM" id="CLU_014813_4_0_1"/>
<evidence type="ECO:0000313" key="12">
    <source>
        <dbReference type="Proteomes" id="UP000053758"/>
    </source>
</evidence>
<dbReference type="PANTHER" id="PTHR11686:SF9">
    <property type="entry name" value="RE13973P"/>
    <property type="match status" value="1"/>
</dbReference>
<evidence type="ECO:0000256" key="5">
    <source>
        <dbReference type="ARBA" id="ARBA00047417"/>
    </source>
</evidence>
<evidence type="ECO:0000256" key="2">
    <source>
        <dbReference type="ARBA" id="ARBA00001089"/>
    </source>
</evidence>
<dbReference type="PANTHER" id="PTHR11686">
    <property type="entry name" value="GAMMA GLUTAMYL TRANSPEPTIDASE"/>
    <property type="match status" value="1"/>
</dbReference>
<comment type="function">
    <text evidence="8">Cleaves the gamma-glutamyl peptide bond of glutathione and glutathione conjugates.</text>
</comment>
<dbReference type="GO" id="GO:0006751">
    <property type="term" value="P:glutathione catabolic process"/>
    <property type="evidence" value="ECO:0007669"/>
    <property type="project" value="UniProtKB-UniRule"/>
</dbReference>
<feature type="binding site" evidence="7">
    <location>
        <position position="632"/>
    </location>
    <ligand>
        <name>L-glutamate</name>
        <dbReference type="ChEBI" id="CHEBI:29985"/>
    </ligand>
</feature>
<dbReference type="EMBL" id="DF830071">
    <property type="protein sequence ID" value="GAK64089.1"/>
    <property type="molecule type" value="Genomic_DNA"/>
</dbReference>
<evidence type="ECO:0000256" key="8">
    <source>
        <dbReference type="RuleBase" id="RU368068"/>
    </source>
</evidence>
<dbReference type="NCBIfam" id="TIGR00066">
    <property type="entry name" value="g_glut_trans"/>
    <property type="match status" value="1"/>
</dbReference>
<dbReference type="GO" id="GO:0005886">
    <property type="term" value="C:plasma membrane"/>
    <property type="evidence" value="ECO:0007669"/>
    <property type="project" value="TreeGrafter"/>
</dbReference>
<dbReference type="GO" id="GO:0000324">
    <property type="term" value="C:fungal-type vacuole"/>
    <property type="evidence" value="ECO:0007669"/>
    <property type="project" value="TreeGrafter"/>
</dbReference>
<feature type="transmembrane region" description="Helical" evidence="10">
    <location>
        <begin position="133"/>
        <end position="154"/>
    </location>
</feature>
<accession>A0A081CBP3</accession>
<feature type="region of interest" description="Disordered" evidence="9">
    <location>
        <begin position="158"/>
        <end position="181"/>
    </location>
</feature>
<dbReference type="Pfam" id="PF01019">
    <property type="entry name" value="G_glu_transpept"/>
    <property type="match status" value="1"/>
</dbReference>
<comment type="pathway">
    <text evidence="3 8">Sulfur metabolism; glutathione metabolism.</text>
</comment>
<keyword evidence="12" id="KW-1185">Reference proteome</keyword>
<feature type="compositionally biased region" description="Low complexity" evidence="9">
    <location>
        <begin position="67"/>
        <end position="88"/>
    </location>
</feature>
<dbReference type="GeneID" id="26303223"/>
<dbReference type="GO" id="GO:0036374">
    <property type="term" value="F:glutathione hydrolase activity"/>
    <property type="evidence" value="ECO:0007669"/>
    <property type="project" value="UniProtKB-UniRule"/>
</dbReference>
<keyword evidence="8" id="KW-0012">Acyltransferase</keyword>
<comment type="catalytic activity">
    <reaction evidence="1 8">
        <text>an S-substituted glutathione + H2O = an S-substituted L-cysteinylglycine + L-glutamate</text>
        <dbReference type="Rhea" id="RHEA:59468"/>
        <dbReference type="ChEBI" id="CHEBI:15377"/>
        <dbReference type="ChEBI" id="CHEBI:29985"/>
        <dbReference type="ChEBI" id="CHEBI:90779"/>
        <dbReference type="ChEBI" id="CHEBI:143103"/>
        <dbReference type="EC" id="3.4.19.13"/>
    </reaction>
</comment>
<evidence type="ECO:0000313" key="11">
    <source>
        <dbReference type="EMBL" id="GAK64089.1"/>
    </source>
</evidence>
<dbReference type="AlphaFoldDB" id="A0A081CBP3"/>
<feature type="binding site" evidence="7">
    <location>
        <begin position="609"/>
        <end position="610"/>
    </location>
    <ligand>
        <name>L-glutamate</name>
        <dbReference type="ChEBI" id="CHEBI:29985"/>
    </ligand>
</feature>